<dbReference type="Proteomes" id="UP000031366">
    <property type="component" value="Unassembled WGS sequence"/>
</dbReference>
<keyword evidence="2" id="KW-1185">Reference proteome</keyword>
<name>A0A0C1TXA5_9CLOT</name>
<dbReference type="InterPro" id="IPR036237">
    <property type="entry name" value="Xyl_isomerase-like_sf"/>
</dbReference>
<organism evidence="1 2">
    <name type="scientific">Clostridium argentinense CDC 2741</name>
    <dbReference type="NCBI Taxonomy" id="1418104"/>
    <lineage>
        <taxon>Bacteria</taxon>
        <taxon>Bacillati</taxon>
        <taxon>Bacillota</taxon>
        <taxon>Clostridia</taxon>
        <taxon>Eubacteriales</taxon>
        <taxon>Clostridiaceae</taxon>
        <taxon>Clostridium</taxon>
    </lineage>
</organism>
<dbReference type="Pfam" id="PF05114">
    <property type="entry name" value="MbnB_TglH_ChrH"/>
    <property type="match status" value="1"/>
</dbReference>
<sequence length="266" mass="31033">MLLGCNYSKELIELLQENIVDVDYIKLGLYDIYNEALEVSLSLRPVLLHGLGFNERATMKNIKDVDWKYVNDSIKNFKSPHYAVHLASCMQDWDKDVTEEKIIEYMSETTKAWIDNIEVPFLVENMPYSSIDIKEFGIMDICVKPHIIKKICDETKAHLLLDIAHAKVTARNSGEDIYSYLEQLPLDRVKEIHIVGTHEIEGIELRDYHLEMKEEDFEILQWVLSKCSPDIITLEYGGPGELYSWRSDKNVLKNQLIRLMNICRKY</sequence>
<evidence type="ECO:0000313" key="1">
    <source>
        <dbReference type="EMBL" id="KIE45324.1"/>
    </source>
</evidence>
<dbReference type="Gene3D" id="3.20.20.150">
    <property type="entry name" value="Divalent-metal-dependent TIM barrel enzymes"/>
    <property type="match status" value="1"/>
</dbReference>
<comment type="caution">
    <text evidence="1">The sequence shown here is derived from an EMBL/GenBank/DDBJ whole genome shotgun (WGS) entry which is preliminary data.</text>
</comment>
<dbReference type="SUPFAM" id="SSF51658">
    <property type="entry name" value="Xylose isomerase-like"/>
    <property type="match status" value="1"/>
</dbReference>
<dbReference type="OrthoDB" id="1932681at2"/>
<reference evidence="1 2" key="1">
    <citation type="journal article" date="2015" name="Infect. Genet. Evol.">
        <title>Genomic sequences of six botulinum neurotoxin-producing strains representing three clostridial species illustrate the mobility and diversity of botulinum neurotoxin genes.</title>
        <authorList>
            <person name="Smith T.J."/>
            <person name="Hill K.K."/>
            <person name="Xie G."/>
            <person name="Foley B.T."/>
            <person name="Williamson C.H."/>
            <person name="Foster J.T."/>
            <person name="Johnson S.L."/>
            <person name="Chertkov O."/>
            <person name="Teshima H."/>
            <person name="Gibbons H.S."/>
            <person name="Johnsky L.A."/>
            <person name="Karavis M.A."/>
            <person name="Smith L.A."/>
        </authorList>
    </citation>
    <scope>NUCLEOTIDE SEQUENCE [LARGE SCALE GENOMIC DNA]</scope>
    <source>
        <strain evidence="1 2">CDC 2741</strain>
    </source>
</reference>
<evidence type="ECO:0000313" key="2">
    <source>
        <dbReference type="Proteomes" id="UP000031366"/>
    </source>
</evidence>
<dbReference type="RefSeq" id="WP_039635446.1">
    <property type="nucleotide sequence ID" value="NZ_AYSO01000019.1"/>
</dbReference>
<gene>
    <name evidence="1" type="ORF">U732_2810</name>
</gene>
<dbReference type="InterPro" id="IPR007801">
    <property type="entry name" value="MbnB/TglH/ChrH"/>
</dbReference>
<accession>A0A0C1TXA5</accession>
<evidence type="ECO:0008006" key="3">
    <source>
        <dbReference type="Google" id="ProtNLM"/>
    </source>
</evidence>
<dbReference type="EMBL" id="AYSO01000019">
    <property type="protein sequence ID" value="KIE45324.1"/>
    <property type="molecule type" value="Genomic_DNA"/>
</dbReference>
<proteinExistence type="predicted"/>
<dbReference type="AlphaFoldDB" id="A0A0C1TXA5"/>
<protein>
    <recommendedName>
        <fullName evidence="3">Xylose isomerase-like TIM barrel family protein</fullName>
    </recommendedName>
</protein>
<dbReference type="STRING" id="29341.RSJ17_20205"/>